<organism evidence="2">
    <name type="scientific">Arundo donax</name>
    <name type="common">Giant reed</name>
    <name type="synonym">Donax arundinaceus</name>
    <dbReference type="NCBI Taxonomy" id="35708"/>
    <lineage>
        <taxon>Eukaryota</taxon>
        <taxon>Viridiplantae</taxon>
        <taxon>Streptophyta</taxon>
        <taxon>Embryophyta</taxon>
        <taxon>Tracheophyta</taxon>
        <taxon>Spermatophyta</taxon>
        <taxon>Magnoliopsida</taxon>
        <taxon>Liliopsida</taxon>
        <taxon>Poales</taxon>
        <taxon>Poaceae</taxon>
        <taxon>PACMAD clade</taxon>
        <taxon>Arundinoideae</taxon>
        <taxon>Arundineae</taxon>
        <taxon>Arundo</taxon>
    </lineage>
</organism>
<sequence length="96" mass="10288">MGSKYFLLRVCCMLLVLSQHTLFPVVFARDVPVSTATSSPMPTSFGHVPTNNGAGIHVDVGHPGVTEQKPPRFPIPRCPFPPFCARAATTTTPANP</sequence>
<feature type="chain" id="PRO_5002045378" evidence="1">
    <location>
        <begin position="29"/>
        <end position="96"/>
    </location>
</feature>
<proteinExistence type="predicted"/>
<name>A0A0A9AB20_ARUDO</name>
<evidence type="ECO:0000256" key="1">
    <source>
        <dbReference type="SAM" id="SignalP"/>
    </source>
</evidence>
<dbReference type="AlphaFoldDB" id="A0A0A9AB20"/>
<keyword evidence="1" id="KW-0732">Signal</keyword>
<evidence type="ECO:0000313" key="2">
    <source>
        <dbReference type="EMBL" id="JAD47093.1"/>
    </source>
</evidence>
<reference evidence="2" key="2">
    <citation type="journal article" date="2015" name="Data Brief">
        <title>Shoot transcriptome of the giant reed, Arundo donax.</title>
        <authorList>
            <person name="Barrero R.A."/>
            <person name="Guerrero F.D."/>
            <person name="Moolhuijzen P."/>
            <person name="Goolsby J.A."/>
            <person name="Tidwell J."/>
            <person name="Bellgard S.E."/>
            <person name="Bellgard M.I."/>
        </authorList>
    </citation>
    <scope>NUCLEOTIDE SEQUENCE</scope>
    <source>
        <tissue evidence="2">Shoot tissue taken approximately 20 cm above the soil surface</tissue>
    </source>
</reference>
<accession>A0A0A9AB20</accession>
<feature type="signal peptide" evidence="1">
    <location>
        <begin position="1"/>
        <end position="28"/>
    </location>
</feature>
<protein>
    <submittedName>
        <fullName evidence="2">Uncharacterized protein</fullName>
    </submittedName>
</protein>
<dbReference type="EMBL" id="GBRH01250802">
    <property type="protein sequence ID" value="JAD47093.1"/>
    <property type="molecule type" value="Transcribed_RNA"/>
</dbReference>
<reference evidence="2" key="1">
    <citation type="submission" date="2014-09" db="EMBL/GenBank/DDBJ databases">
        <authorList>
            <person name="Magalhaes I.L.F."/>
            <person name="Oliveira U."/>
            <person name="Santos F.R."/>
            <person name="Vidigal T.H.D.A."/>
            <person name="Brescovit A.D."/>
            <person name="Santos A.J."/>
        </authorList>
    </citation>
    <scope>NUCLEOTIDE SEQUENCE</scope>
    <source>
        <tissue evidence="2">Shoot tissue taken approximately 20 cm above the soil surface</tissue>
    </source>
</reference>